<dbReference type="Pfam" id="PF14602">
    <property type="entry name" value="Hexapep_2"/>
    <property type="match status" value="1"/>
</dbReference>
<dbReference type="InterPro" id="IPR011004">
    <property type="entry name" value="Trimer_LpxA-like_sf"/>
</dbReference>
<dbReference type="GO" id="GO:0016746">
    <property type="term" value="F:acyltransferase activity"/>
    <property type="evidence" value="ECO:0007669"/>
    <property type="project" value="UniProtKB-KW"/>
</dbReference>
<dbReference type="RefSeq" id="WP_210042107.1">
    <property type="nucleotide sequence ID" value="NZ_JBHLVU010000073.1"/>
</dbReference>
<name>A0ABS7BXM9_9BACL</name>
<dbReference type="PANTHER" id="PTHR23416">
    <property type="entry name" value="SIALIC ACID SYNTHASE-RELATED"/>
    <property type="match status" value="1"/>
</dbReference>
<proteinExistence type="predicted"/>
<protein>
    <submittedName>
        <fullName evidence="3">Acyltransferase</fullName>
    </submittedName>
</protein>
<evidence type="ECO:0000313" key="3">
    <source>
        <dbReference type="EMBL" id="MBW7453241.1"/>
    </source>
</evidence>
<dbReference type="InterPro" id="IPR018357">
    <property type="entry name" value="Hexapep_transf_CS"/>
</dbReference>
<dbReference type="Proteomes" id="UP001519887">
    <property type="component" value="Unassembled WGS sequence"/>
</dbReference>
<accession>A0ABS7BXM9</accession>
<sequence>MFPLIMLPYALRIKNATDFHIVDDERSLYNVRIKERIIHYEEPIPLGRGEISLVKKMITFMKVRTRKYFLEEVWLEDYIKLGMRIGKNCSIQPGVTFDYSHCWLIRIGNNVTIAPQAYILAHDASTKPLIGYTKVGSVRIEDDVFIGARAVIMPGITVGQGSIVAAGSVVTKSIPERSVAAGNPAKVILTVAEFEEKMRQLHKQARVYEEDFTLRGLITEDKKDKMYHELINMTGFVD</sequence>
<dbReference type="EMBL" id="JAHZIK010000053">
    <property type="protein sequence ID" value="MBW7453241.1"/>
    <property type="molecule type" value="Genomic_DNA"/>
</dbReference>
<keyword evidence="1" id="KW-0808">Transferase</keyword>
<evidence type="ECO:0000256" key="1">
    <source>
        <dbReference type="ARBA" id="ARBA00022679"/>
    </source>
</evidence>
<reference evidence="3 4" key="1">
    <citation type="submission" date="2021-07" db="EMBL/GenBank/DDBJ databases">
        <title>Paenibacillus radiodurans sp. nov., isolated from the southeastern edge of Tengger Desert.</title>
        <authorList>
            <person name="Zhang G."/>
        </authorList>
    </citation>
    <scope>NUCLEOTIDE SEQUENCE [LARGE SCALE GENOMIC DNA]</scope>
    <source>
        <strain evidence="3 4">CCM 7311</strain>
    </source>
</reference>
<dbReference type="CDD" id="cd04647">
    <property type="entry name" value="LbH_MAT_like"/>
    <property type="match status" value="1"/>
</dbReference>
<dbReference type="InterPro" id="IPR001451">
    <property type="entry name" value="Hexapep"/>
</dbReference>
<gene>
    <name evidence="3" type="ORF">K0U00_04230</name>
</gene>
<dbReference type="PROSITE" id="PS00101">
    <property type="entry name" value="HEXAPEP_TRANSFERASES"/>
    <property type="match status" value="1"/>
</dbReference>
<dbReference type="Gene3D" id="2.160.10.10">
    <property type="entry name" value="Hexapeptide repeat proteins"/>
    <property type="match status" value="1"/>
</dbReference>
<dbReference type="InterPro" id="IPR051159">
    <property type="entry name" value="Hexapeptide_acetyltransf"/>
</dbReference>
<evidence type="ECO:0000313" key="4">
    <source>
        <dbReference type="Proteomes" id="UP001519887"/>
    </source>
</evidence>
<comment type="caution">
    <text evidence="3">The sequence shown here is derived from an EMBL/GenBank/DDBJ whole genome shotgun (WGS) entry which is preliminary data.</text>
</comment>
<keyword evidence="4" id="KW-1185">Reference proteome</keyword>
<keyword evidence="3" id="KW-0012">Acyltransferase</keyword>
<organism evidence="3 4">
    <name type="scientific">Paenibacillus sepulcri</name>
    <dbReference type="NCBI Taxonomy" id="359917"/>
    <lineage>
        <taxon>Bacteria</taxon>
        <taxon>Bacillati</taxon>
        <taxon>Bacillota</taxon>
        <taxon>Bacilli</taxon>
        <taxon>Bacillales</taxon>
        <taxon>Paenibacillaceae</taxon>
        <taxon>Paenibacillus</taxon>
    </lineage>
</organism>
<dbReference type="SUPFAM" id="SSF51161">
    <property type="entry name" value="Trimeric LpxA-like enzymes"/>
    <property type="match status" value="1"/>
</dbReference>
<evidence type="ECO:0000256" key="2">
    <source>
        <dbReference type="ARBA" id="ARBA00022737"/>
    </source>
</evidence>
<keyword evidence="2" id="KW-0677">Repeat</keyword>